<accession>A0A6J8F3E1</accession>
<dbReference type="PANTHER" id="PTHR33332">
    <property type="entry name" value="REVERSE TRANSCRIPTASE DOMAIN-CONTAINING PROTEIN"/>
    <property type="match status" value="1"/>
</dbReference>
<evidence type="ECO:0000313" key="2">
    <source>
        <dbReference type="Proteomes" id="UP000507470"/>
    </source>
</evidence>
<dbReference type="EMBL" id="CACVKT020010404">
    <property type="protein sequence ID" value="CAC5426205.1"/>
    <property type="molecule type" value="Genomic_DNA"/>
</dbReference>
<keyword evidence="2" id="KW-1185">Reference proteome</keyword>
<dbReference type="AlphaFoldDB" id="A0A6J8F3E1"/>
<reference evidence="1 2" key="1">
    <citation type="submission" date="2020-06" db="EMBL/GenBank/DDBJ databases">
        <authorList>
            <person name="Li R."/>
            <person name="Bekaert M."/>
        </authorList>
    </citation>
    <scope>NUCLEOTIDE SEQUENCE [LARGE SCALE GENOMIC DNA]</scope>
    <source>
        <strain evidence="2">wild</strain>
    </source>
</reference>
<dbReference type="Proteomes" id="UP000507470">
    <property type="component" value="Unassembled WGS sequence"/>
</dbReference>
<evidence type="ECO:0000313" key="1">
    <source>
        <dbReference type="EMBL" id="CAC5426205.1"/>
    </source>
</evidence>
<proteinExistence type="predicted"/>
<dbReference type="OrthoDB" id="10062389at2759"/>
<evidence type="ECO:0008006" key="3">
    <source>
        <dbReference type="Google" id="ProtNLM"/>
    </source>
</evidence>
<sequence length="439" mass="51055">MTQTKLLNIWYSLFNNVLNKHPIKTNRVKNVQRPEWLTPEILTARQNRNYYHKKYDLDRYRFWRNKSTSLIDDAKNNFYKTSIEQAKNPKELWKYVKGLNQTKSSPFPSQLIHNGVITETQHIVDAFNKHFINIAPKDSLSTSQSYKFDSNKIYEEVAAKVPQDTWFYIPLITVAEVKDCLSNLNVAKATGIDQISPRILKLSSEVISPQKLAKTDHVLNLTVGNSHIRDVNGEKLLGVFLDENLEWTAQIDTLCTKISTRLKLLSRIKKSLPLETRKLYFNGFILPILDYCCTIWGNTSDQNTNRLDKLQKRAARIILELPYDTPSNTMFQKLSWLRFTDRIIYHKALYVHRCLYGSVPEYLSNKISYVTNKNGMQLGSNTTQLLNIPKTRTNTFRRSFSYSGPTLWNKLPEALRHMSNINTFKTNCFKFLLENPGII</sequence>
<gene>
    <name evidence="1" type="ORF">MCOR_57938</name>
</gene>
<protein>
    <recommendedName>
        <fullName evidence="3">Reverse transcriptase domain-containing protein</fullName>
    </recommendedName>
</protein>
<name>A0A6J8F3E1_MYTCO</name>
<organism evidence="1 2">
    <name type="scientific">Mytilus coruscus</name>
    <name type="common">Sea mussel</name>
    <dbReference type="NCBI Taxonomy" id="42192"/>
    <lineage>
        <taxon>Eukaryota</taxon>
        <taxon>Metazoa</taxon>
        <taxon>Spiralia</taxon>
        <taxon>Lophotrochozoa</taxon>
        <taxon>Mollusca</taxon>
        <taxon>Bivalvia</taxon>
        <taxon>Autobranchia</taxon>
        <taxon>Pteriomorphia</taxon>
        <taxon>Mytilida</taxon>
        <taxon>Mytiloidea</taxon>
        <taxon>Mytilidae</taxon>
        <taxon>Mytilinae</taxon>
        <taxon>Mytilus</taxon>
    </lineage>
</organism>